<feature type="transmembrane region" description="Helical" evidence="1">
    <location>
        <begin position="563"/>
        <end position="586"/>
    </location>
</feature>
<sequence>MQLVELLVYRASAGSVSLLSSSPTEPAASLVSAVPPGVDPVRHARSACEASLGTPSFLHSTSWRYEHGATYLTFAAVLDGEPTAQLYPSVVDAYSPGGSSVADVSSHAVRHLAHLNKSGEFLLEPEWTAALRAHDPILAGEVEHGFSARVVARVTCVYASSGESSAAWTAAKLHSPHAEDFPPVEVLREVDAPTATFSRLSADYVRHDHRVADYDVERAVITEVAFNHLPPCTAVTLEIGADSPDGIIQAAKDLYDPETTILFDGRELDQDLPPARGFTGNHRGIVVHVLEGVPSMRRGAVRSTIQQLLAKELAVDYAPIGGSAIAPDDLNSPEGAEIVTWAESTVVWRLPPRLHGWVDGLIRNTALVVSLRQLCDNVSSEIRREQVDSDEERAAQILNLSTLRSRFSRATAGDVDGHLVRAGIQQRQHVLAVLDHSGSALARDRTEKMLNQHLETLQVEHTVSAQAGSRDLVNVVRVFAVVTVLLSALSVGQAASEPAAAGTFGTAVAAAMAVLSISVALAAGMAFTSTRTPPARHRLLLAVGLLLLTSAVALFIIRGHDSLRALGAITPIGLCVAGVGAILVAWSTRLGRH</sequence>
<organism evidence="2 3">
    <name type="scientific">Ilumatobacter coccineus (strain NBRC 103263 / KCTC 29153 / YM16-304)</name>
    <dbReference type="NCBI Taxonomy" id="1313172"/>
    <lineage>
        <taxon>Bacteria</taxon>
        <taxon>Bacillati</taxon>
        <taxon>Actinomycetota</taxon>
        <taxon>Acidimicrobiia</taxon>
        <taxon>Acidimicrobiales</taxon>
        <taxon>Ilumatobacteraceae</taxon>
        <taxon>Ilumatobacter</taxon>
    </lineage>
</organism>
<keyword evidence="1" id="KW-0812">Transmembrane</keyword>
<evidence type="ECO:0000256" key="1">
    <source>
        <dbReference type="SAM" id="Phobius"/>
    </source>
</evidence>
<feature type="transmembrane region" description="Helical" evidence="1">
    <location>
        <begin position="539"/>
        <end position="557"/>
    </location>
</feature>
<dbReference type="KEGG" id="aym:YM304_20910"/>
<dbReference type="EMBL" id="AP012057">
    <property type="protein sequence ID" value="BAN02405.1"/>
    <property type="molecule type" value="Genomic_DNA"/>
</dbReference>
<dbReference type="AlphaFoldDB" id="A0A6C7EBA2"/>
<proteinExistence type="predicted"/>
<feature type="transmembrane region" description="Helical" evidence="1">
    <location>
        <begin position="507"/>
        <end position="527"/>
    </location>
</feature>
<name>A0A6C7EBA2_ILUCY</name>
<keyword evidence="1" id="KW-0472">Membrane</keyword>
<dbReference type="Proteomes" id="UP000011863">
    <property type="component" value="Chromosome"/>
</dbReference>
<evidence type="ECO:0000313" key="2">
    <source>
        <dbReference type="EMBL" id="BAN02405.1"/>
    </source>
</evidence>
<evidence type="ECO:0000313" key="3">
    <source>
        <dbReference type="Proteomes" id="UP000011863"/>
    </source>
</evidence>
<accession>A0A6C7EBA2</accession>
<protein>
    <submittedName>
        <fullName evidence="2">Uncharacterized protein</fullName>
    </submittedName>
</protein>
<feature type="transmembrane region" description="Helical" evidence="1">
    <location>
        <begin position="475"/>
        <end position="495"/>
    </location>
</feature>
<keyword evidence="1" id="KW-1133">Transmembrane helix</keyword>
<gene>
    <name evidence="2" type="ORF">YM304_20910</name>
</gene>
<keyword evidence="3" id="KW-1185">Reference proteome</keyword>
<reference evidence="2 3" key="1">
    <citation type="journal article" date="2013" name="Int. J. Syst. Evol. Microbiol.">
        <title>Ilumatobacter nonamiense sp. nov. and Ilumatobacter coccineum sp. nov., isolated from seashore sand.</title>
        <authorList>
            <person name="Matsumoto A."/>
            <person name="Kasai H."/>
            <person name="Matsuo Y."/>
            <person name="Shizuri Y."/>
            <person name="Ichikawa N."/>
            <person name="Fujita N."/>
            <person name="Omura S."/>
            <person name="Takahashi Y."/>
        </authorList>
    </citation>
    <scope>NUCLEOTIDE SEQUENCE [LARGE SCALE GENOMIC DNA]</scope>
    <source>
        <strain evidence="3">NBRC 103263 / KCTC 29153 / YM16-304</strain>
    </source>
</reference>